<dbReference type="PANTHER" id="PTHR10742:SF410">
    <property type="entry name" value="LYSINE-SPECIFIC HISTONE DEMETHYLASE 2"/>
    <property type="match status" value="1"/>
</dbReference>
<dbReference type="EC" id="1.4.3.23" evidence="2"/>
<dbReference type="SUPFAM" id="SSF54373">
    <property type="entry name" value="FAD-linked reductases, C-terminal domain"/>
    <property type="match status" value="1"/>
</dbReference>
<dbReference type="InterPro" id="IPR036188">
    <property type="entry name" value="FAD/NAD-bd_sf"/>
</dbReference>
<organism evidence="2 3">
    <name type="scientific">Clostridium puniceum</name>
    <dbReference type="NCBI Taxonomy" id="29367"/>
    <lineage>
        <taxon>Bacteria</taxon>
        <taxon>Bacillati</taxon>
        <taxon>Bacillota</taxon>
        <taxon>Clostridia</taxon>
        <taxon>Eubacteriales</taxon>
        <taxon>Clostridiaceae</taxon>
        <taxon>Clostridium</taxon>
    </lineage>
</organism>
<dbReference type="Gene3D" id="3.90.660.10">
    <property type="match status" value="1"/>
</dbReference>
<dbReference type="GO" id="GO:0016491">
    <property type="term" value="F:oxidoreductase activity"/>
    <property type="evidence" value="ECO:0007669"/>
    <property type="project" value="UniProtKB-KW"/>
</dbReference>
<comment type="caution">
    <text evidence="2">The sequence shown here is derived from an EMBL/GenBank/DDBJ whole genome shotgun (WGS) entry which is preliminary data.</text>
</comment>
<dbReference type="RefSeq" id="WP_077845811.1">
    <property type="nucleotide sequence ID" value="NZ_LZZM01000030.1"/>
</dbReference>
<accession>A0A1S8TWN5</accession>
<dbReference type="SUPFAM" id="SSF51905">
    <property type="entry name" value="FAD/NAD(P)-binding domain"/>
    <property type="match status" value="1"/>
</dbReference>
<reference evidence="2 3" key="1">
    <citation type="submission" date="2016-05" db="EMBL/GenBank/DDBJ databases">
        <title>Microbial solvent formation.</title>
        <authorList>
            <person name="Poehlein A."/>
            <person name="Montoya Solano J.D."/>
            <person name="Flitsch S."/>
            <person name="Krabben P."/>
            <person name="Duerre P."/>
            <person name="Daniel R."/>
        </authorList>
    </citation>
    <scope>NUCLEOTIDE SEQUENCE [LARGE SCALE GENOMIC DNA]</scope>
    <source>
        <strain evidence="2 3">DSM 2619</strain>
    </source>
</reference>
<dbReference type="OrthoDB" id="25353at2"/>
<gene>
    <name evidence="2" type="primary">rebO_1</name>
    <name evidence="2" type="ORF">CLPUN_05110</name>
</gene>
<dbReference type="STRING" id="29367.CLPUN_05110"/>
<evidence type="ECO:0000259" key="1">
    <source>
        <dbReference type="Pfam" id="PF01593"/>
    </source>
</evidence>
<dbReference type="InterPro" id="IPR050281">
    <property type="entry name" value="Flavin_monoamine_oxidase"/>
</dbReference>
<dbReference type="AlphaFoldDB" id="A0A1S8TWN5"/>
<dbReference type="Proteomes" id="UP000190890">
    <property type="component" value="Unassembled WGS sequence"/>
</dbReference>
<evidence type="ECO:0000313" key="2">
    <source>
        <dbReference type="EMBL" id="OOM82120.1"/>
    </source>
</evidence>
<proteinExistence type="predicted"/>
<dbReference type="Gene3D" id="1.20.1440.240">
    <property type="match status" value="1"/>
</dbReference>
<dbReference type="PRINTS" id="PR00419">
    <property type="entry name" value="ADXRDTASE"/>
</dbReference>
<protein>
    <submittedName>
        <fullName evidence="2">Flavin-dependent L-tryptophan oxidase RebO</fullName>
        <ecNumber evidence="2">1.4.3.23</ecNumber>
    </submittedName>
</protein>
<evidence type="ECO:0000313" key="3">
    <source>
        <dbReference type="Proteomes" id="UP000190890"/>
    </source>
</evidence>
<sequence length="574" mass="66056">MNSYSNSNSPYQIDNPGECERYTMLEYILKMQNRLDDLSNIIDLMSPPKDITNLCPTGCAKNIKVAVIGAGEAGLAAAFELRKTGCNITLFEASHRIGGRVYTYYFDRNRKYSSELGPMSIPVSHETTWHYINLFKLHTSPFVNHNDNGLFYVRDERAINDAKGKSVENNIYPKFNLSQIERKKAWSELREKIYKKYLSSLSIELRRELIQVKSEYSKSITEIDKLSYRNAYENVDLSQDSISMLAYLEGKEQFFSLSLTEMLQQYYTVDFEYTYRITDGMINLPHSLYEALCDKNEEAYKGISKEQLGKIEIKMGFPVKGIYNSFSKDKIILKYTDYRNTKETSEEFDYVICAIPFSSLRRIEIEPLFSTTKMQAINEMNYEIAHKIYLHLKERFWEMGNASKKIVGGCSFTDLPLVSIHYPSDHAKPVANKYGKWVLKPRTSPEEAGVLLASYSWCQEAERLGNENPELQIDDVMRYIEKVHGLSPHYLDDKLIDYKSLIWSDVQYIWTAGALSKPEDKTLFSYVVTVPEMSNKVFFAGEHISQKHVSQQGALQSGMIAASQVAKQIKDKLV</sequence>
<dbReference type="Pfam" id="PF01593">
    <property type="entry name" value="Amino_oxidase"/>
    <property type="match status" value="1"/>
</dbReference>
<dbReference type="Gene3D" id="3.50.50.60">
    <property type="entry name" value="FAD/NAD(P)-binding domain"/>
    <property type="match status" value="1"/>
</dbReference>
<name>A0A1S8TWN5_9CLOT</name>
<dbReference type="PANTHER" id="PTHR10742">
    <property type="entry name" value="FLAVIN MONOAMINE OXIDASE"/>
    <property type="match status" value="1"/>
</dbReference>
<feature type="domain" description="Amine oxidase" evidence="1">
    <location>
        <begin position="73"/>
        <end position="565"/>
    </location>
</feature>
<dbReference type="InterPro" id="IPR002937">
    <property type="entry name" value="Amino_oxidase"/>
</dbReference>
<keyword evidence="2" id="KW-0560">Oxidoreductase</keyword>
<dbReference type="EMBL" id="LZZM01000030">
    <property type="protein sequence ID" value="OOM82120.1"/>
    <property type="molecule type" value="Genomic_DNA"/>
</dbReference>
<keyword evidence="3" id="KW-1185">Reference proteome</keyword>